<reference evidence="4" key="1">
    <citation type="submission" date="2020-10" db="EMBL/GenBank/DDBJ databases">
        <authorList>
            <person name="Han B."/>
            <person name="Lu T."/>
            <person name="Zhao Q."/>
            <person name="Huang X."/>
            <person name="Zhao Y."/>
        </authorList>
    </citation>
    <scope>NUCLEOTIDE SEQUENCE</scope>
</reference>
<dbReference type="GO" id="GO:0016787">
    <property type="term" value="F:hydrolase activity"/>
    <property type="evidence" value="ECO:0007669"/>
    <property type="project" value="UniProtKB-KW"/>
</dbReference>
<gene>
    <name evidence="4" type="ORF">NCGR_LOCUS63945</name>
</gene>
<dbReference type="EC" id="5.6.2.3" evidence="1"/>
<keyword evidence="1" id="KW-0067">ATP-binding</keyword>
<dbReference type="InterPro" id="IPR010285">
    <property type="entry name" value="DNA_helicase_pif1-like_DEAD"/>
</dbReference>
<evidence type="ECO:0000256" key="1">
    <source>
        <dbReference type="RuleBase" id="RU363044"/>
    </source>
</evidence>
<dbReference type="Pfam" id="PF14214">
    <property type="entry name" value="Helitron_like_N"/>
    <property type="match status" value="1"/>
</dbReference>
<keyword evidence="1" id="KW-0233">DNA recombination</keyword>
<dbReference type="Gene3D" id="3.50.50.60">
    <property type="entry name" value="FAD/NAD(P)-binding domain"/>
    <property type="match status" value="1"/>
</dbReference>
<dbReference type="Pfam" id="PF05970">
    <property type="entry name" value="PIF1"/>
    <property type="match status" value="1"/>
</dbReference>
<sequence length="1090" mass="124712">MASSSNDLNKILPNAAMRALSLRARGVPCVVLDRADCIASLWQRRTYDRLRLHLPRQFCELPGMPFPDHYPEYPTKRQFVELPQRLRGTRGRPAAVQPGRHVRALRRRRGALADILPPTPAPSKQGKHGPQTPADVFMLGMVHVCCLLFVLVNCCNDITVLTAQWARGNSAAGSIDSRCGHFDEPFIEALKASYPVRSYHGSPDLQFPYCHAVFWYSERVKRESSYRARKICGQIHHRIGSLLPPDGRPPKFLQLYIYDTSNEINNRIRSLNREEASQANRLLNREEASQANLDPSIVQSLMHMLDGHNPFARQLRIARDRLQDYGDQELIIRNVGAREGDPVQYNLPTTDQLAMLVVGDFSLDTFQRDIIIETRSDGNEMGKLTVLPPSFTGGQRYMIQNYHDAIAICREYGPPDFFVTFTCNPKWLEIAEGILEAGQRPTDRADIIVRVFNMKLEELLDDIRKGHAFGPCDAVLRTVEFQKRGLPHGHIILWTSTDTSQLTPTLIDSFVSAQIPDPKIDPLGYALVSEHMVHGPCGKYNVSCPCMKNGKCSKFFPKRYQEETCVDADGFAIYKRCQNDLYIDKGGLQLDNKWVVPHNISLLKKYQAHINVEWCNKTTFVNYLFKYVTKGAGCSKVYLQKVRNAEDTPYDKETETVNEIKEYLDCRYICEQDACWRVFEFDVHRHYPSVERMPVHLPNDNFITFSAKAKMDMVLSQEFLRKTMLTEWFIANQLHPEARELTYWERFYLRMLLLVVKGALSFTDLRYHNGIQHPTFKEACRSRGLLGDDQEWYNAFDEAAAGATSAQLQKLFVTMILFCEVGDEYAFFEKVWRLLADDIQYQFRDIVGHKNYQMLDSHIRDYLLDELSTIFAKSGSSIRDFNLPQKTSSSYSLSTNHLIDEELSYHSVQLLHETSLSSTLNSDQLRAFNCIIDRVHNNKSGFFFVSGYGGTGKTYLWTFLHLTENMRLSSSSEGLDAQKDLADFSKWILDVGEGNIEAVAKEGETEASWIRIPDDLLLMTEDDKLSCIVDSIYPDLQIHYRNEAYLRERAILTPTNDVAAAVNDHIVSLLPETQEEYLSADSISKSTDYF</sequence>
<organism evidence="4 5">
    <name type="scientific">Miscanthus lutarioriparius</name>
    <dbReference type="NCBI Taxonomy" id="422564"/>
    <lineage>
        <taxon>Eukaryota</taxon>
        <taxon>Viridiplantae</taxon>
        <taxon>Streptophyta</taxon>
        <taxon>Embryophyta</taxon>
        <taxon>Tracheophyta</taxon>
        <taxon>Spermatophyta</taxon>
        <taxon>Magnoliopsida</taxon>
        <taxon>Liliopsida</taxon>
        <taxon>Poales</taxon>
        <taxon>Poaceae</taxon>
        <taxon>PACMAD clade</taxon>
        <taxon>Panicoideae</taxon>
        <taxon>Andropogonodae</taxon>
        <taxon>Andropogoneae</taxon>
        <taxon>Saccharinae</taxon>
        <taxon>Miscanthus</taxon>
    </lineage>
</organism>
<evidence type="ECO:0000259" key="2">
    <source>
        <dbReference type="Pfam" id="PF05970"/>
    </source>
</evidence>
<dbReference type="GO" id="GO:0005524">
    <property type="term" value="F:ATP binding"/>
    <property type="evidence" value="ECO:0007669"/>
    <property type="project" value="UniProtKB-KW"/>
</dbReference>
<feature type="domain" description="DNA helicase Pif1-like DEAD-box helicase" evidence="2">
    <location>
        <begin position="920"/>
        <end position="960"/>
    </location>
</feature>
<dbReference type="SUPFAM" id="SSF52540">
    <property type="entry name" value="P-loop containing nucleoside triphosphate hydrolases"/>
    <property type="match status" value="1"/>
</dbReference>
<feature type="domain" description="Helitron helicase-like" evidence="3">
    <location>
        <begin position="374"/>
        <end position="493"/>
    </location>
</feature>
<comment type="catalytic activity">
    <reaction evidence="1">
        <text>ATP + H2O = ADP + phosphate + H(+)</text>
        <dbReference type="Rhea" id="RHEA:13065"/>
        <dbReference type="ChEBI" id="CHEBI:15377"/>
        <dbReference type="ChEBI" id="CHEBI:15378"/>
        <dbReference type="ChEBI" id="CHEBI:30616"/>
        <dbReference type="ChEBI" id="CHEBI:43474"/>
        <dbReference type="ChEBI" id="CHEBI:456216"/>
        <dbReference type="EC" id="5.6.2.3"/>
    </reaction>
</comment>
<dbReference type="AlphaFoldDB" id="A0A811SB38"/>
<dbReference type="SUPFAM" id="SSF51905">
    <property type="entry name" value="FAD/NAD(P)-binding domain"/>
    <property type="match status" value="1"/>
</dbReference>
<accession>A0A811SB38</accession>
<proteinExistence type="inferred from homology"/>
<keyword evidence="1" id="KW-0378">Hydrolase</keyword>
<keyword evidence="1" id="KW-0234">DNA repair</keyword>
<dbReference type="Gene3D" id="3.40.50.300">
    <property type="entry name" value="P-loop containing nucleotide triphosphate hydrolases"/>
    <property type="match status" value="1"/>
</dbReference>
<dbReference type="GO" id="GO:0006310">
    <property type="term" value="P:DNA recombination"/>
    <property type="evidence" value="ECO:0007669"/>
    <property type="project" value="UniProtKB-KW"/>
</dbReference>
<keyword evidence="5" id="KW-1185">Reference proteome</keyword>
<keyword evidence="1" id="KW-0227">DNA damage</keyword>
<dbReference type="OrthoDB" id="669942at2759"/>
<keyword evidence="1" id="KW-0347">Helicase</keyword>
<dbReference type="InterPro" id="IPR027417">
    <property type="entry name" value="P-loop_NTPase"/>
</dbReference>
<comment type="cofactor">
    <cofactor evidence="1">
        <name>Mg(2+)</name>
        <dbReference type="ChEBI" id="CHEBI:18420"/>
    </cofactor>
</comment>
<comment type="caution">
    <text evidence="4">The sequence shown here is derived from an EMBL/GenBank/DDBJ whole genome shotgun (WGS) entry which is preliminary data.</text>
</comment>
<evidence type="ECO:0000259" key="3">
    <source>
        <dbReference type="Pfam" id="PF14214"/>
    </source>
</evidence>
<protein>
    <recommendedName>
        <fullName evidence="1">ATP-dependent DNA helicase</fullName>
        <ecNumber evidence="1">5.6.2.3</ecNumber>
    </recommendedName>
</protein>
<dbReference type="PANTHER" id="PTHR10492">
    <property type="match status" value="1"/>
</dbReference>
<dbReference type="GO" id="GO:0043139">
    <property type="term" value="F:5'-3' DNA helicase activity"/>
    <property type="evidence" value="ECO:0007669"/>
    <property type="project" value="UniProtKB-EC"/>
</dbReference>
<keyword evidence="1" id="KW-0547">Nucleotide-binding</keyword>
<evidence type="ECO:0000313" key="4">
    <source>
        <dbReference type="EMBL" id="CAD6339847.1"/>
    </source>
</evidence>
<dbReference type="Proteomes" id="UP000604825">
    <property type="component" value="Unassembled WGS sequence"/>
</dbReference>
<dbReference type="InterPro" id="IPR025476">
    <property type="entry name" value="Helitron_helicase-like"/>
</dbReference>
<name>A0A811SB38_9POAL</name>
<dbReference type="GO" id="GO:0000723">
    <property type="term" value="P:telomere maintenance"/>
    <property type="evidence" value="ECO:0007669"/>
    <property type="project" value="InterPro"/>
</dbReference>
<evidence type="ECO:0000313" key="5">
    <source>
        <dbReference type="Proteomes" id="UP000604825"/>
    </source>
</evidence>
<dbReference type="InterPro" id="IPR036188">
    <property type="entry name" value="FAD/NAD-bd_sf"/>
</dbReference>
<dbReference type="PANTHER" id="PTHR10492:SF57">
    <property type="entry name" value="ATP-DEPENDENT DNA HELICASE"/>
    <property type="match status" value="1"/>
</dbReference>
<comment type="similarity">
    <text evidence="1">Belongs to the helicase family.</text>
</comment>
<dbReference type="EMBL" id="CAJGYO010000019">
    <property type="protein sequence ID" value="CAD6339847.1"/>
    <property type="molecule type" value="Genomic_DNA"/>
</dbReference>
<dbReference type="GO" id="GO:0006281">
    <property type="term" value="P:DNA repair"/>
    <property type="evidence" value="ECO:0007669"/>
    <property type="project" value="UniProtKB-KW"/>
</dbReference>